<keyword evidence="5 6" id="KW-0472">Membrane</keyword>
<proteinExistence type="predicted"/>
<name>A0A066XGX9_COLSU</name>
<dbReference type="PROSITE" id="PS51257">
    <property type="entry name" value="PROKAR_LIPOPROTEIN"/>
    <property type="match status" value="1"/>
</dbReference>
<comment type="subcellular location">
    <subcellularLocation>
        <location evidence="1">Membrane</location>
        <topology evidence="1">Multi-pass membrane protein</topology>
    </subcellularLocation>
</comment>
<feature type="transmembrane region" description="Helical" evidence="6">
    <location>
        <begin position="216"/>
        <end position="240"/>
    </location>
</feature>
<evidence type="ECO:0000313" key="7">
    <source>
        <dbReference type="EMBL" id="KDN65255.1"/>
    </source>
</evidence>
<dbReference type="HOGENOM" id="CLU_1151721_0_0_1"/>
<evidence type="ECO:0000256" key="3">
    <source>
        <dbReference type="ARBA" id="ARBA00022692"/>
    </source>
</evidence>
<keyword evidence="2" id="KW-0813">Transport</keyword>
<organism evidence="7 8">
    <name type="scientific">Colletotrichum sublineola</name>
    <name type="common">Sorghum anthracnose fungus</name>
    <dbReference type="NCBI Taxonomy" id="1173701"/>
    <lineage>
        <taxon>Eukaryota</taxon>
        <taxon>Fungi</taxon>
        <taxon>Dikarya</taxon>
        <taxon>Ascomycota</taxon>
        <taxon>Pezizomycotina</taxon>
        <taxon>Sordariomycetes</taxon>
        <taxon>Hypocreomycetidae</taxon>
        <taxon>Glomerellales</taxon>
        <taxon>Glomerellaceae</taxon>
        <taxon>Colletotrichum</taxon>
        <taxon>Colletotrichum graminicola species complex</taxon>
    </lineage>
</organism>
<feature type="transmembrane region" description="Helical" evidence="6">
    <location>
        <begin position="20"/>
        <end position="43"/>
    </location>
</feature>
<feature type="transmembrane region" description="Helical" evidence="6">
    <location>
        <begin position="180"/>
        <end position="209"/>
    </location>
</feature>
<reference evidence="8" key="1">
    <citation type="journal article" date="2014" name="Genome Announc.">
        <title>Draft genome sequence of Colletotrichum sublineola, a destructive pathogen of cultivated sorghum.</title>
        <authorList>
            <person name="Baroncelli R."/>
            <person name="Sanz-Martin J.M."/>
            <person name="Rech G.E."/>
            <person name="Sukno S.A."/>
            <person name="Thon M.R."/>
        </authorList>
    </citation>
    <scope>NUCLEOTIDE SEQUENCE [LARGE SCALE GENOMIC DNA]</scope>
    <source>
        <strain evidence="8">TX430BB</strain>
    </source>
</reference>
<comment type="caution">
    <text evidence="7">The sequence shown here is derived from an EMBL/GenBank/DDBJ whole genome shotgun (WGS) entry which is preliminary data.</text>
</comment>
<keyword evidence="3 6" id="KW-0812">Transmembrane</keyword>
<feature type="transmembrane region" description="Helical" evidence="6">
    <location>
        <begin position="89"/>
        <end position="110"/>
    </location>
</feature>
<evidence type="ECO:0000256" key="2">
    <source>
        <dbReference type="ARBA" id="ARBA00022448"/>
    </source>
</evidence>
<dbReference type="AlphaFoldDB" id="A0A066XGX9"/>
<dbReference type="GO" id="GO:0005886">
    <property type="term" value="C:plasma membrane"/>
    <property type="evidence" value="ECO:0007669"/>
    <property type="project" value="TreeGrafter"/>
</dbReference>
<evidence type="ECO:0000256" key="1">
    <source>
        <dbReference type="ARBA" id="ARBA00004141"/>
    </source>
</evidence>
<feature type="transmembrane region" description="Helical" evidence="6">
    <location>
        <begin position="156"/>
        <end position="174"/>
    </location>
</feature>
<dbReference type="InterPro" id="IPR036259">
    <property type="entry name" value="MFS_trans_sf"/>
</dbReference>
<dbReference type="Proteomes" id="UP000027238">
    <property type="component" value="Unassembled WGS sequence"/>
</dbReference>
<gene>
    <name evidence="7" type="ORF">CSUB01_02056</name>
</gene>
<dbReference type="SUPFAM" id="SSF103473">
    <property type="entry name" value="MFS general substrate transporter"/>
    <property type="match status" value="1"/>
</dbReference>
<sequence length="241" mass="26794">MQTAQRRRRDRIQMAKDLDITGIFLFMFSCFLTMLGLSLAGAGYQWESKDVAGPLLGAVLFFVVFFVYEAFLCRAPVLMPPRLFKNRHYFVLVINALSASVVYLILYVAWRTVVGKVFSRNSYEIAWHISMLGALFFFSGMALAGFFIAYIPRIRVQCLTAASIAQLSLLYLAAMKTDQYAAITTSVCTLCFALGFIESVTLTGVTYIWEAQDIGLAFGVLSCLCSLGCAFIRVGFASILD</sequence>
<feature type="transmembrane region" description="Helical" evidence="6">
    <location>
        <begin position="125"/>
        <end position="149"/>
    </location>
</feature>
<feature type="transmembrane region" description="Helical" evidence="6">
    <location>
        <begin position="55"/>
        <end position="77"/>
    </location>
</feature>
<evidence type="ECO:0000256" key="4">
    <source>
        <dbReference type="ARBA" id="ARBA00022989"/>
    </source>
</evidence>
<evidence type="ECO:0000256" key="6">
    <source>
        <dbReference type="SAM" id="Phobius"/>
    </source>
</evidence>
<keyword evidence="8" id="KW-1185">Reference proteome</keyword>
<evidence type="ECO:0000313" key="8">
    <source>
        <dbReference type="Proteomes" id="UP000027238"/>
    </source>
</evidence>
<dbReference type="PANTHER" id="PTHR23501:SF109">
    <property type="entry name" value="MAJOR FACILITATOR SUPERFAMILY (MFS) PROFILE DOMAIN-CONTAINING PROTEIN-RELATED"/>
    <property type="match status" value="1"/>
</dbReference>
<keyword evidence="4 6" id="KW-1133">Transmembrane helix</keyword>
<protein>
    <submittedName>
        <fullName evidence="7">Putative trichothecene efflux pump</fullName>
    </submittedName>
</protein>
<dbReference type="EMBL" id="JMSE01001051">
    <property type="protein sequence ID" value="KDN65255.1"/>
    <property type="molecule type" value="Genomic_DNA"/>
</dbReference>
<dbReference type="PANTHER" id="PTHR23501">
    <property type="entry name" value="MAJOR FACILITATOR SUPERFAMILY"/>
    <property type="match status" value="1"/>
</dbReference>
<dbReference type="OrthoDB" id="4161376at2759"/>
<evidence type="ECO:0000256" key="5">
    <source>
        <dbReference type="ARBA" id="ARBA00023136"/>
    </source>
</evidence>
<dbReference type="eggNOG" id="KOG0254">
    <property type="taxonomic scope" value="Eukaryota"/>
</dbReference>
<dbReference type="GO" id="GO:0022857">
    <property type="term" value="F:transmembrane transporter activity"/>
    <property type="evidence" value="ECO:0007669"/>
    <property type="project" value="InterPro"/>
</dbReference>
<dbReference type="Pfam" id="PF06609">
    <property type="entry name" value="TRI12"/>
    <property type="match status" value="1"/>
</dbReference>
<dbReference type="InterPro" id="IPR010573">
    <property type="entry name" value="MFS_Str1/Tri12-like"/>
</dbReference>
<accession>A0A066XGX9</accession>